<accession>A0A0D8HEF4</accession>
<sequence length="337" mass="38225">MSNFDSTIDLNRATRIINSAIQHRVDRAYQPSVIVDPSSHLGSTNPTKRLNRTICRPRHRPSNHLVRVKATSKDLSFATAHKALGDEATSPLKNKDLTMTKIARILDVTTIFFLVPLGMNLSDSDFYAKEFFPEAQFTDELSNKTSHHRPKEITIHRSPPAFLLVSVIESHRSILRPRRSVHATPLGQGRQSCSFQLSRDTLSQRVRVTISRSNPSDNTLRKRVRLPFENRPLDLVPILKKRLRITKATIVKLDDVTILKRLGRLILEPQVRLKRINKVMALFGLKVITQVQKAHTTRLFATPLALSSLFNDDGMNRDRVVAPLWPSGNIWTVFNGS</sequence>
<dbReference type="Proteomes" id="UP000032360">
    <property type="component" value="Unassembled WGS sequence"/>
</dbReference>
<protein>
    <submittedName>
        <fullName evidence="1">Uncharacterized protein</fullName>
    </submittedName>
</protein>
<dbReference type="RefSeq" id="WP_052606504.1">
    <property type="nucleotide sequence ID" value="NZ_JXYS01000088.1"/>
</dbReference>
<proteinExistence type="predicted"/>
<dbReference type="AlphaFoldDB" id="A0A0D8HEF4"/>
<comment type="caution">
    <text evidence="1">The sequence shown here is derived from an EMBL/GenBank/DDBJ whole genome shotgun (WGS) entry which is preliminary data.</text>
</comment>
<keyword evidence="2" id="KW-1185">Reference proteome</keyword>
<reference evidence="1 2" key="1">
    <citation type="submission" date="2015-01" db="EMBL/GenBank/DDBJ databases">
        <title>Draft genome of the acidophilic iron oxidizer Acidithrix ferrooxidans strain Py-F3.</title>
        <authorList>
            <person name="Poehlein A."/>
            <person name="Eisen S."/>
            <person name="Schloemann M."/>
            <person name="Johnson B.D."/>
            <person name="Daniel R."/>
            <person name="Muehling M."/>
        </authorList>
    </citation>
    <scope>NUCLEOTIDE SEQUENCE [LARGE SCALE GENOMIC DNA]</scope>
    <source>
        <strain evidence="1 2">Py-F3</strain>
    </source>
</reference>
<evidence type="ECO:0000313" key="2">
    <source>
        <dbReference type="Proteomes" id="UP000032360"/>
    </source>
</evidence>
<evidence type="ECO:0000313" key="1">
    <source>
        <dbReference type="EMBL" id="KJF16318.1"/>
    </source>
</evidence>
<name>A0A0D8HEF4_9ACTN</name>
<dbReference type="EMBL" id="JXYS01000088">
    <property type="protein sequence ID" value="KJF16318.1"/>
    <property type="molecule type" value="Genomic_DNA"/>
</dbReference>
<gene>
    <name evidence="1" type="ORF">AXFE_28210</name>
</gene>
<dbReference type="STRING" id="1280514.AXFE_28210"/>
<organism evidence="1 2">
    <name type="scientific">Acidithrix ferrooxidans</name>
    <dbReference type="NCBI Taxonomy" id="1280514"/>
    <lineage>
        <taxon>Bacteria</taxon>
        <taxon>Bacillati</taxon>
        <taxon>Actinomycetota</taxon>
        <taxon>Acidimicrobiia</taxon>
        <taxon>Acidimicrobiales</taxon>
        <taxon>Acidimicrobiaceae</taxon>
        <taxon>Acidithrix</taxon>
    </lineage>
</organism>